<dbReference type="Proteomes" id="UP000178656">
    <property type="component" value="Unassembled WGS sequence"/>
</dbReference>
<sequence>MAKKSALPATHFLPKGMTLKQYEEACGERHSLTCPKCQKRLAYREKFLELGMKIFQEQTTVLCLNCLSLVEVKTGRIVPSEPMGSSLRGEDVIGMSGADGYGPLEA</sequence>
<name>A0A1F5T6G2_9BACT</name>
<accession>A0A1F5T6G2</accession>
<protein>
    <submittedName>
        <fullName evidence="2">Uncharacterized protein</fullName>
    </submittedName>
</protein>
<comment type="caution">
    <text evidence="2">The sequence shown here is derived from an EMBL/GenBank/DDBJ whole genome shotgun (WGS) entry which is preliminary data.</text>
</comment>
<dbReference type="EMBL" id="MFGM01000074">
    <property type="protein sequence ID" value="OGF34276.1"/>
    <property type="molecule type" value="Genomic_DNA"/>
</dbReference>
<evidence type="ECO:0000313" key="3">
    <source>
        <dbReference type="Proteomes" id="UP000178656"/>
    </source>
</evidence>
<dbReference type="AlphaFoldDB" id="A0A1F5T6G2"/>
<feature type="region of interest" description="Disordered" evidence="1">
    <location>
        <begin position="80"/>
        <end position="106"/>
    </location>
</feature>
<gene>
    <name evidence="2" type="ORF">A2482_00590</name>
</gene>
<evidence type="ECO:0000256" key="1">
    <source>
        <dbReference type="SAM" id="MobiDB-lite"/>
    </source>
</evidence>
<reference evidence="2 3" key="1">
    <citation type="journal article" date="2016" name="Nat. Commun.">
        <title>Thousands of microbial genomes shed light on interconnected biogeochemical processes in an aquifer system.</title>
        <authorList>
            <person name="Anantharaman K."/>
            <person name="Brown C.T."/>
            <person name="Hug L.A."/>
            <person name="Sharon I."/>
            <person name="Castelle C.J."/>
            <person name="Probst A.J."/>
            <person name="Thomas B.C."/>
            <person name="Singh A."/>
            <person name="Wilkins M.J."/>
            <person name="Karaoz U."/>
            <person name="Brodie E.L."/>
            <person name="Williams K.H."/>
            <person name="Hubbard S.S."/>
            <person name="Banfield J.F."/>
        </authorList>
    </citation>
    <scope>NUCLEOTIDE SEQUENCE [LARGE SCALE GENOMIC DNA]</scope>
</reference>
<organism evidence="2 3">
    <name type="scientific">Candidatus Falkowbacteria bacterium RIFOXYC2_FULL_48_21</name>
    <dbReference type="NCBI Taxonomy" id="1798005"/>
    <lineage>
        <taxon>Bacteria</taxon>
        <taxon>Candidatus Falkowiibacteriota</taxon>
    </lineage>
</organism>
<evidence type="ECO:0000313" key="2">
    <source>
        <dbReference type="EMBL" id="OGF34276.1"/>
    </source>
</evidence>
<proteinExistence type="predicted"/>